<dbReference type="Gramene" id="RZC53477">
    <property type="protein sequence ID" value="RZC53477"/>
    <property type="gene ID" value="C5167_012318"/>
</dbReference>
<evidence type="ECO:0000313" key="2">
    <source>
        <dbReference type="EMBL" id="RZC53477.1"/>
    </source>
</evidence>
<organism evidence="2 3">
    <name type="scientific">Papaver somniferum</name>
    <name type="common">Opium poppy</name>
    <dbReference type="NCBI Taxonomy" id="3469"/>
    <lineage>
        <taxon>Eukaryota</taxon>
        <taxon>Viridiplantae</taxon>
        <taxon>Streptophyta</taxon>
        <taxon>Embryophyta</taxon>
        <taxon>Tracheophyta</taxon>
        <taxon>Spermatophyta</taxon>
        <taxon>Magnoliopsida</taxon>
        <taxon>Ranunculales</taxon>
        <taxon>Papaveraceae</taxon>
        <taxon>Papaveroideae</taxon>
        <taxon>Papaver</taxon>
    </lineage>
</organism>
<evidence type="ECO:0000259" key="1">
    <source>
        <dbReference type="PROSITE" id="PS50800"/>
    </source>
</evidence>
<keyword evidence="3" id="KW-1185">Reference proteome</keyword>
<dbReference type="Proteomes" id="UP000316621">
    <property type="component" value="Chromosome 3"/>
</dbReference>
<dbReference type="EMBL" id="CM010717">
    <property type="protein sequence ID" value="RZC53477.1"/>
    <property type="molecule type" value="Genomic_DNA"/>
</dbReference>
<dbReference type="InterPro" id="IPR003034">
    <property type="entry name" value="SAP_dom"/>
</dbReference>
<dbReference type="SUPFAM" id="SSF49599">
    <property type="entry name" value="TRAF domain-like"/>
    <property type="match status" value="1"/>
</dbReference>
<dbReference type="PANTHER" id="PTHR35323:SF5">
    <property type="entry name" value="ZINC FINGER CCCH DOMAIN-CONTAINING PROTEIN 62"/>
    <property type="match status" value="1"/>
</dbReference>
<proteinExistence type="predicted"/>
<sequence>MDENRWSVGETEFKVYLTKIGLGLTGEKNVLMDRIKEHFGIINGGRKQKYQVTSFVYNCKDTQHQFNARESDCGFTSFMPLSELYDPSRKFLATIQVQHELSTSERTYTIWPQLRMICHVEAFLWLCKTYFTSFNTVTTVLQLKS</sequence>
<feature type="domain" description="SAP" evidence="1">
    <location>
        <begin position="5"/>
        <end position="39"/>
    </location>
</feature>
<dbReference type="PANTHER" id="PTHR35323">
    <property type="entry name" value="SAP DOMAIN-CONTAINING PROTEIN"/>
    <property type="match status" value="1"/>
</dbReference>
<dbReference type="PROSITE" id="PS50800">
    <property type="entry name" value="SAP"/>
    <property type="match status" value="1"/>
</dbReference>
<protein>
    <recommendedName>
        <fullName evidence="1">SAP domain-containing protein</fullName>
    </recommendedName>
</protein>
<dbReference type="AlphaFoldDB" id="A0A4Y7IXZ2"/>
<gene>
    <name evidence="2" type="ORF">C5167_012318</name>
</gene>
<accession>A0A4Y7IXZ2</accession>
<dbReference type="STRING" id="3469.A0A4Y7IXZ2"/>
<name>A0A4Y7IXZ2_PAPSO</name>
<dbReference type="Gene3D" id="2.60.210.10">
    <property type="entry name" value="Apoptosis, Tumor Necrosis Factor Receptor Associated Protein 2, Chain A"/>
    <property type="match status" value="1"/>
</dbReference>
<dbReference type="InterPro" id="IPR008974">
    <property type="entry name" value="TRAF-like"/>
</dbReference>
<evidence type="ECO:0000313" key="3">
    <source>
        <dbReference type="Proteomes" id="UP000316621"/>
    </source>
</evidence>
<reference evidence="2 3" key="1">
    <citation type="journal article" date="2018" name="Science">
        <title>The opium poppy genome and morphinan production.</title>
        <authorList>
            <person name="Guo L."/>
            <person name="Winzer T."/>
            <person name="Yang X."/>
            <person name="Li Y."/>
            <person name="Ning Z."/>
            <person name="He Z."/>
            <person name="Teodor R."/>
            <person name="Lu Y."/>
            <person name="Bowser T.A."/>
            <person name="Graham I.A."/>
            <person name="Ye K."/>
        </authorList>
    </citation>
    <scope>NUCLEOTIDE SEQUENCE [LARGE SCALE GENOMIC DNA]</scope>
    <source>
        <strain evidence="3">cv. HN1</strain>
        <tissue evidence="2">Leaves</tissue>
    </source>
</reference>